<dbReference type="Pfam" id="PF19386">
    <property type="entry name" value="DUF5961"/>
    <property type="match status" value="1"/>
</dbReference>
<name>A0A2N5CQ25_9CAUL</name>
<proteinExistence type="predicted"/>
<accession>A0A2N5CQ25</accession>
<evidence type="ECO:0000313" key="1">
    <source>
        <dbReference type="EMBL" id="PLR09253.1"/>
    </source>
</evidence>
<dbReference type="Proteomes" id="UP000234483">
    <property type="component" value="Unassembled WGS sequence"/>
</dbReference>
<dbReference type="InterPro" id="IPR046005">
    <property type="entry name" value="DUF5961"/>
</dbReference>
<dbReference type="AlphaFoldDB" id="A0A2N5CQ25"/>
<protein>
    <submittedName>
        <fullName evidence="1">Uncharacterized protein</fullName>
    </submittedName>
</protein>
<evidence type="ECO:0000313" key="2">
    <source>
        <dbReference type="Proteomes" id="UP000234483"/>
    </source>
</evidence>
<reference evidence="1 2" key="1">
    <citation type="submission" date="2017-12" db="EMBL/GenBank/DDBJ databases">
        <title>The genome sequence of Caulobacter flavus CGMCC1 15093.</title>
        <authorList>
            <person name="Gao J."/>
            <person name="Mao X."/>
            <person name="Sun J."/>
        </authorList>
    </citation>
    <scope>NUCLEOTIDE SEQUENCE [LARGE SCALE GENOMIC DNA]</scope>
    <source>
        <strain evidence="1 2">CGMCC1 15093</strain>
    </source>
</reference>
<sequence length="76" mass="8333">MPDTQTYRVHARGEEASHGHAVDAVSFEDAAVAFVELWHPPVDADNEISLIVRETESGVEHCFRIDLDSGEAAPCQ</sequence>
<comment type="caution">
    <text evidence="1">The sequence shown here is derived from an EMBL/GenBank/DDBJ whole genome shotgun (WGS) entry which is preliminary data.</text>
</comment>
<dbReference type="EMBL" id="PJRQ01000040">
    <property type="protein sequence ID" value="PLR09253.1"/>
    <property type="molecule type" value="Genomic_DNA"/>
</dbReference>
<organism evidence="1 2">
    <name type="scientific">Caulobacter flavus</name>
    <dbReference type="NCBI Taxonomy" id="1679497"/>
    <lineage>
        <taxon>Bacteria</taxon>
        <taxon>Pseudomonadati</taxon>
        <taxon>Pseudomonadota</taxon>
        <taxon>Alphaproteobacteria</taxon>
        <taxon>Caulobacterales</taxon>
        <taxon>Caulobacteraceae</taxon>
        <taxon>Caulobacter</taxon>
    </lineage>
</organism>
<dbReference type="RefSeq" id="WP_101714530.1">
    <property type="nucleotide sequence ID" value="NZ_PJRQ01000040.1"/>
</dbReference>
<gene>
    <name evidence="1" type="ORF">CFHF_19150</name>
</gene>